<dbReference type="InterPro" id="IPR016040">
    <property type="entry name" value="NAD(P)-bd_dom"/>
</dbReference>
<accession>A0ABS1HPS0</accession>
<reference evidence="2 3" key="1">
    <citation type="submission" date="2021-01" db="EMBL/GenBank/DDBJ databases">
        <title>Carboxyliciviraga sp.nov., isolated from coastal sediments.</title>
        <authorList>
            <person name="Lu D."/>
            <person name="Zhang T."/>
        </authorList>
    </citation>
    <scope>NUCLEOTIDE SEQUENCE [LARGE SCALE GENOMIC DNA]</scope>
    <source>
        <strain evidence="2 3">N1Y132</strain>
    </source>
</reference>
<dbReference type="SUPFAM" id="SSF51735">
    <property type="entry name" value="NAD(P)-binding Rossmann-fold domains"/>
    <property type="match status" value="1"/>
</dbReference>
<dbReference type="InterPro" id="IPR021295">
    <property type="entry name" value="DUF2867"/>
</dbReference>
<name>A0ABS1HPS0_9BACT</name>
<dbReference type="InterPro" id="IPR036291">
    <property type="entry name" value="NAD(P)-bd_dom_sf"/>
</dbReference>
<feature type="domain" description="NAD(P)-binding" evidence="1">
    <location>
        <begin position="7"/>
        <end position="112"/>
    </location>
</feature>
<evidence type="ECO:0000259" key="1">
    <source>
        <dbReference type="Pfam" id="PF13460"/>
    </source>
</evidence>
<dbReference type="Pfam" id="PF13460">
    <property type="entry name" value="NAD_binding_10"/>
    <property type="match status" value="1"/>
</dbReference>
<proteinExistence type="predicted"/>
<evidence type="ECO:0000313" key="3">
    <source>
        <dbReference type="Proteomes" id="UP000605676"/>
    </source>
</evidence>
<keyword evidence="3" id="KW-1185">Reference proteome</keyword>
<evidence type="ECO:0000313" key="2">
    <source>
        <dbReference type="EMBL" id="MBK3519678.1"/>
    </source>
</evidence>
<sequence length="471" mass="53937">MKVLLTGATGYIGKRLLPMLIQQEHHVVCLVRDKDRFHLPSSFLPFVTIYEGDLSNESSIKNIPDDLDVAYYLVHSMSSDKDYQVKELNSATNFRKIISETNTNQVIYLSGIINEPKLSSHLQSRKNVERELGKGNYALTTLRAGIIIGAGSASFEIIRDLVEKLPLMVTPKWLNTKCQPIAIADVIQFLMNSLGNVHTFNNNFDIGGPDVISYKDMLLQFAAIRGLKRYIYVVPVMTPQLSSYWLYFITSTSYKLATALVNSMKIEVICRKSRINELLKVTPVSYVKSLKAAFSEIKDEQIISSWKDALVVSNHDFKLSDFIEVPTHGCYTDERSRDVMRPTITLEKIWRIGGYTGWHFANWLWQLRGFIDRINGGVGLRRGRTHRTKIHSGDVIDFWRVLYADKSEGYLLLYAEMKLPGEAWLEFKLSDGKLTQTATFRPKGLKGRLYWYSVLPFHHFIFKGMLKRLAK</sequence>
<comment type="caution">
    <text evidence="2">The sequence shown here is derived from an EMBL/GenBank/DDBJ whole genome shotgun (WGS) entry which is preliminary data.</text>
</comment>
<dbReference type="Proteomes" id="UP000605676">
    <property type="component" value="Unassembled WGS sequence"/>
</dbReference>
<protein>
    <submittedName>
        <fullName evidence="2">SDR family oxidoreductase</fullName>
    </submittedName>
</protein>
<gene>
    <name evidence="2" type="ORF">JIV24_20220</name>
</gene>
<organism evidence="2 3">
    <name type="scientific">Carboxylicivirga marina</name>
    <dbReference type="NCBI Taxonomy" id="2800988"/>
    <lineage>
        <taxon>Bacteria</taxon>
        <taxon>Pseudomonadati</taxon>
        <taxon>Bacteroidota</taxon>
        <taxon>Bacteroidia</taxon>
        <taxon>Marinilabiliales</taxon>
        <taxon>Marinilabiliaceae</taxon>
        <taxon>Carboxylicivirga</taxon>
    </lineage>
</organism>
<dbReference type="Pfam" id="PF11066">
    <property type="entry name" value="DUF2867"/>
    <property type="match status" value="1"/>
</dbReference>
<dbReference type="EMBL" id="JAENRR010000084">
    <property type="protein sequence ID" value="MBK3519678.1"/>
    <property type="molecule type" value="Genomic_DNA"/>
</dbReference>
<dbReference type="RefSeq" id="WP_200466897.1">
    <property type="nucleotide sequence ID" value="NZ_JAENRR010000084.1"/>
</dbReference>
<dbReference type="InterPro" id="IPR051207">
    <property type="entry name" value="ComplexI_NDUFA9_subunit"/>
</dbReference>
<dbReference type="Gene3D" id="3.40.50.720">
    <property type="entry name" value="NAD(P)-binding Rossmann-like Domain"/>
    <property type="match status" value="1"/>
</dbReference>
<dbReference type="PANTHER" id="PTHR12126:SF11">
    <property type="entry name" value="NADH DEHYDROGENASE [UBIQUINONE] 1 ALPHA SUBCOMPLEX SUBUNIT 9, MITOCHONDRIAL"/>
    <property type="match status" value="1"/>
</dbReference>
<dbReference type="PANTHER" id="PTHR12126">
    <property type="entry name" value="NADH-UBIQUINONE OXIDOREDUCTASE 39 KDA SUBUNIT-RELATED"/>
    <property type="match status" value="1"/>
</dbReference>